<dbReference type="AlphaFoldDB" id="A0A844ENN1"/>
<comment type="caution">
    <text evidence="1">The sequence shown here is derived from an EMBL/GenBank/DDBJ whole genome shotgun (WGS) entry which is preliminary data.</text>
</comment>
<dbReference type="EMBL" id="WKKY01000686">
    <property type="protein sequence ID" value="MSE21914.1"/>
    <property type="molecule type" value="Genomic_DNA"/>
</dbReference>
<gene>
    <name evidence="1" type="ORF">GKC44_11860</name>
</gene>
<dbReference type="GO" id="GO:0005524">
    <property type="term" value="F:ATP binding"/>
    <property type="evidence" value="ECO:0007669"/>
    <property type="project" value="InterPro"/>
</dbReference>
<keyword evidence="1" id="KW-0436">Ligase</keyword>
<proteinExistence type="predicted"/>
<evidence type="ECO:0000313" key="1">
    <source>
        <dbReference type="EMBL" id="MSE21914.1"/>
    </source>
</evidence>
<reference evidence="1 2" key="1">
    <citation type="submission" date="2019-11" db="EMBL/GenBank/DDBJ databases">
        <title>Draft Genome Sequence of Plant Growth-Promoting Rhizosphere-Associated Bacteria.</title>
        <authorList>
            <person name="Vasilyev I.Y."/>
            <person name="Radchenko V."/>
            <person name="Ilnitskaya E.V."/>
        </authorList>
    </citation>
    <scope>NUCLEOTIDE SEQUENCE [LARGE SCALE GENOMIC DNA]</scope>
    <source>
        <strain evidence="1 2">VRA_07sq_f</strain>
    </source>
</reference>
<organism evidence="1 2">
    <name type="scientific">Lentilactobacillus parabuchneri</name>
    <dbReference type="NCBI Taxonomy" id="152331"/>
    <lineage>
        <taxon>Bacteria</taxon>
        <taxon>Bacillati</taxon>
        <taxon>Bacillota</taxon>
        <taxon>Bacilli</taxon>
        <taxon>Lactobacillales</taxon>
        <taxon>Lactobacillaceae</taxon>
        <taxon>Lentilactobacillus</taxon>
    </lineage>
</organism>
<feature type="non-terminal residue" evidence="1">
    <location>
        <position position="233"/>
    </location>
</feature>
<name>A0A844ENN1_9LACO</name>
<evidence type="ECO:0000313" key="2">
    <source>
        <dbReference type="Proteomes" id="UP000491237"/>
    </source>
</evidence>
<sequence length="233" mass="26983">MKNQKVDFTPVLLGSDFNAYGMARSLYEIYRRPVKAYAQTQLAPTRFTKIVDLELIPGFSEDPVWINTMKKLKQRYADHEEPVILIGCGDGYAELIAKHKAELEDVFVCPYIDYDLLKKLNDKENFYKMCDQYDLPYPKTKIISKAMYESGDDIEQPFGYPVALKPANSVEWLDIHFEGRKKAFIIKSEAEFKSVVAKSYDNGYTSDFILQDFIPGDDSNMRTLNVYVDRHHK</sequence>
<protein>
    <submittedName>
        <fullName evidence="1">Carboxylate--amine ligase</fullName>
    </submittedName>
</protein>
<dbReference type="InterPro" id="IPR013815">
    <property type="entry name" value="ATP_grasp_subdomain_1"/>
</dbReference>
<dbReference type="GO" id="GO:0016874">
    <property type="term" value="F:ligase activity"/>
    <property type="evidence" value="ECO:0007669"/>
    <property type="project" value="UniProtKB-KW"/>
</dbReference>
<dbReference type="Gene3D" id="3.30.1490.20">
    <property type="entry name" value="ATP-grasp fold, A domain"/>
    <property type="match status" value="1"/>
</dbReference>
<dbReference type="Proteomes" id="UP000491237">
    <property type="component" value="Unassembled WGS sequence"/>
</dbReference>
<dbReference type="SUPFAM" id="SSF56059">
    <property type="entry name" value="Glutathione synthetase ATP-binding domain-like"/>
    <property type="match status" value="1"/>
</dbReference>
<accession>A0A844ENN1</accession>